<dbReference type="PANTHER" id="PTHR28004">
    <property type="entry name" value="ZGC:162816-RELATED"/>
    <property type="match status" value="1"/>
</dbReference>
<name>A0AA97FHS2_9MICO</name>
<dbReference type="AlphaFoldDB" id="A0AA97FHS2"/>
<feature type="domain" description="D-serine dehydratase-like" evidence="1">
    <location>
        <begin position="301"/>
        <end position="399"/>
    </location>
</feature>
<dbReference type="EC" id="5.1.1.1" evidence="2"/>
<evidence type="ECO:0000259" key="1">
    <source>
        <dbReference type="SMART" id="SM01119"/>
    </source>
</evidence>
<reference evidence="2 3" key="1">
    <citation type="submission" date="2023-02" db="EMBL/GenBank/DDBJ databases">
        <title>Microbacterium betulae sp. nov., isolated from birch wood.</title>
        <authorList>
            <person name="Pasciak M."/>
            <person name="Pawlik K.J."/>
            <person name="Martynowski D."/>
            <person name="Laczmanski L."/>
            <person name="Ciekot J."/>
            <person name="Szponar B."/>
            <person name="Wojcik-Fatla A."/>
            <person name="Mackiewicz B."/>
            <person name="Farian E."/>
            <person name="Cholewa G."/>
            <person name="Cholewa A."/>
            <person name="Dutkiewicz J."/>
        </authorList>
    </citation>
    <scope>NUCLEOTIDE SEQUENCE [LARGE SCALE GENOMIC DNA]</scope>
    <source>
        <strain evidence="2 3">AB</strain>
    </source>
</reference>
<protein>
    <submittedName>
        <fullName evidence="2">Alanine racemase</fullName>
        <ecNumber evidence="2">5.1.1.1</ecNumber>
    </submittedName>
</protein>
<dbReference type="Pfam" id="PF14031">
    <property type="entry name" value="D-ser_dehydrat"/>
    <property type="match status" value="1"/>
</dbReference>
<keyword evidence="2" id="KW-0413">Isomerase</keyword>
<sequence>MSTRKALPLAARPEDVATLGERRPALSTFPTPLVTLSDAAVRHNIDTMARWTRAHGVGLAPHGKTTMSRELWQRQLDAGAWGITVATPWQLSMALDWGVPRVMLANALVQPDALRAIAPRLDAAEVVVWADSLRAVEIMDDALAGAKGIGRLGVLVELGAPGGRTGARTRAEARSVAAAVGASPRLRVAGVAGYEGALAHAGDEASLRIVRSYVGDLVSLHDELESAGLYPDAGRALITAGGSAYFDIVVDVLADRADPDGVRGRAIDVVLRSGAYITHDDGFYRGIAPLSRAGGGSFRSAIHGWATVVSRPEPGLALVDAGKRDLPFDEGLPEPQALRRFGAADVEPLHGAEATAMNDQHTFVRVPEEAGVQVGDVIRFGLSHPCTTFDKWGALPLVDDVDSASPRVIGLVETAFG</sequence>
<proteinExistence type="predicted"/>
<dbReference type="Proteomes" id="UP001305498">
    <property type="component" value="Chromosome"/>
</dbReference>
<accession>A0AA97FHS2</accession>
<dbReference type="InterPro" id="IPR051466">
    <property type="entry name" value="D-amino_acid_metab_enzyme"/>
</dbReference>
<dbReference type="InterPro" id="IPR029066">
    <property type="entry name" value="PLP-binding_barrel"/>
</dbReference>
<dbReference type="SUPFAM" id="SSF51419">
    <property type="entry name" value="PLP-binding barrel"/>
    <property type="match status" value="1"/>
</dbReference>
<dbReference type="RefSeq" id="WP_317138785.1">
    <property type="nucleotide sequence ID" value="NZ_CP118157.1"/>
</dbReference>
<evidence type="ECO:0000313" key="2">
    <source>
        <dbReference type="EMBL" id="WOF22314.1"/>
    </source>
</evidence>
<dbReference type="GO" id="GO:0008784">
    <property type="term" value="F:alanine racemase activity"/>
    <property type="evidence" value="ECO:0007669"/>
    <property type="project" value="UniProtKB-EC"/>
</dbReference>
<keyword evidence="3" id="KW-1185">Reference proteome</keyword>
<dbReference type="SMART" id="SM01119">
    <property type="entry name" value="D-ser_dehydrat"/>
    <property type="match status" value="1"/>
</dbReference>
<dbReference type="InterPro" id="IPR042208">
    <property type="entry name" value="D-ser_dehydrat-like_sf"/>
</dbReference>
<dbReference type="Gene3D" id="2.40.37.20">
    <property type="entry name" value="D-serine dehydratase-like domain"/>
    <property type="match status" value="1"/>
</dbReference>
<dbReference type="PANTHER" id="PTHR28004:SF8">
    <property type="entry name" value="D-SERINE DEAMINASE"/>
    <property type="match status" value="1"/>
</dbReference>
<gene>
    <name evidence="2" type="ORF">N8K70_13090</name>
</gene>
<evidence type="ECO:0000313" key="3">
    <source>
        <dbReference type="Proteomes" id="UP001305498"/>
    </source>
</evidence>
<dbReference type="EMBL" id="CP118157">
    <property type="protein sequence ID" value="WOF22314.1"/>
    <property type="molecule type" value="Genomic_DNA"/>
</dbReference>
<dbReference type="InterPro" id="IPR026956">
    <property type="entry name" value="D-ser_dehydrat-like_dom"/>
</dbReference>
<dbReference type="Gene3D" id="3.20.20.10">
    <property type="entry name" value="Alanine racemase"/>
    <property type="match status" value="1"/>
</dbReference>
<organism evidence="2 3">
    <name type="scientific">Microbacterium betulae</name>
    <dbReference type="NCBI Taxonomy" id="2981139"/>
    <lineage>
        <taxon>Bacteria</taxon>
        <taxon>Bacillati</taxon>
        <taxon>Actinomycetota</taxon>
        <taxon>Actinomycetes</taxon>
        <taxon>Micrococcales</taxon>
        <taxon>Microbacteriaceae</taxon>
        <taxon>Microbacterium</taxon>
    </lineage>
</organism>
<dbReference type="KEGG" id="mbet:N8K70_13090"/>